<dbReference type="RefSeq" id="WP_184293963.1">
    <property type="nucleotide sequence ID" value="NZ_JACHXO010000001.1"/>
</dbReference>
<name>A0ABR6GL80_9BURK</name>
<evidence type="ECO:0000313" key="2">
    <source>
        <dbReference type="Proteomes" id="UP000574369"/>
    </source>
</evidence>
<proteinExistence type="predicted"/>
<comment type="caution">
    <text evidence="1">The sequence shown here is derived from an EMBL/GenBank/DDBJ whole genome shotgun (WGS) entry which is preliminary data.</text>
</comment>
<reference evidence="1 2" key="1">
    <citation type="submission" date="2020-08" db="EMBL/GenBank/DDBJ databases">
        <title>Genomic Encyclopedia of Type Strains, Phase III (KMG-III): the genomes of soil and plant-associated and newly described type strains.</title>
        <authorList>
            <person name="Whitman W."/>
        </authorList>
    </citation>
    <scope>NUCLEOTIDE SEQUENCE [LARGE SCALE GENOMIC DNA]</scope>
    <source>
        <strain evidence="1 2">CECT 7247</strain>
    </source>
</reference>
<dbReference type="EMBL" id="JACHXO010000001">
    <property type="protein sequence ID" value="MBB3192846.1"/>
    <property type="molecule type" value="Genomic_DNA"/>
</dbReference>
<organism evidence="1 2">
    <name type="scientific">Roseateles terrae</name>
    <dbReference type="NCBI Taxonomy" id="431060"/>
    <lineage>
        <taxon>Bacteria</taxon>
        <taxon>Pseudomonadati</taxon>
        <taxon>Pseudomonadota</taxon>
        <taxon>Betaproteobacteria</taxon>
        <taxon>Burkholderiales</taxon>
        <taxon>Sphaerotilaceae</taxon>
        <taxon>Roseateles</taxon>
    </lineage>
</organism>
<accession>A0ABR6GL80</accession>
<keyword evidence="2" id="KW-1185">Reference proteome</keyword>
<gene>
    <name evidence="1" type="ORF">FHS28_000211</name>
</gene>
<sequence>MANELTLAQLQKINSSFTAADLANINRSENLKGTLTWFIGANGVVASGTAGAGSFFNGSTKDAGRITLDPGLSNDLRLSVFVHELGHALWNSTNVKELAGLKGQAYTQACLLREGQAGYFSYLVAKDVQAAGGNIMTFGPGGQYATNGNDWTTQFSIMEAGNQTFNQMITLYSSELSRASTGDDYVRNCKAPSAPAGIDTMSMDEFAATIRVLTGSPAWTEAFLSTQITMDAMIRSSLQSYGFSFNSVTGDVFVANAGGGGLPRYNSYLTSTPPIDSSDYLTLNTATGFDSVEAASTRLIQAMSGFSAQADTGGLVARSSTTSNSFLVFDSV</sequence>
<evidence type="ECO:0000313" key="1">
    <source>
        <dbReference type="EMBL" id="MBB3192846.1"/>
    </source>
</evidence>
<protein>
    <submittedName>
        <fullName evidence="1">Uncharacterized protein</fullName>
    </submittedName>
</protein>
<dbReference type="Proteomes" id="UP000574369">
    <property type="component" value="Unassembled WGS sequence"/>
</dbReference>